<dbReference type="GO" id="GO:0006898">
    <property type="term" value="P:receptor-mediated endocytosis"/>
    <property type="evidence" value="ECO:0007669"/>
    <property type="project" value="TreeGrafter"/>
</dbReference>
<dbReference type="PRINTS" id="PR00414">
    <property type="entry name" value="PPTHIESTRASE"/>
</dbReference>
<organism evidence="11 12">
    <name type="scientific">Clunio marinus</name>
    <dbReference type="NCBI Taxonomy" id="568069"/>
    <lineage>
        <taxon>Eukaryota</taxon>
        <taxon>Metazoa</taxon>
        <taxon>Ecdysozoa</taxon>
        <taxon>Arthropoda</taxon>
        <taxon>Hexapoda</taxon>
        <taxon>Insecta</taxon>
        <taxon>Pterygota</taxon>
        <taxon>Neoptera</taxon>
        <taxon>Endopterygota</taxon>
        <taxon>Diptera</taxon>
        <taxon>Nematocera</taxon>
        <taxon>Chironomoidea</taxon>
        <taxon>Chironomidae</taxon>
        <taxon>Clunio</taxon>
    </lineage>
</organism>
<reference evidence="11 12" key="1">
    <citation type="submission" date="2015-04" db="EMBL/GenBank/DDBJ databases">
        <authorList>
            <person name="Syromyatnikov M.Y."/>
            <person name="Popov V.N."/>
        </authorList>
    </citation>
    <scope>NUCLEOTIDE SEQUENCE [LARGE SCALE GENOMIC DNA]</scope>
</reference>
<evidence type="ECO:0000256" key="4">
    <source>
        <dbReference type="ARBA" id="ARBA00022729"/>
    </source>
</evidence>
<keyword evidence="12" id="KW-1185">Reference proteome</keyword>
<keyword evidence="4 10" id="KW-0732">Signal</keyword>
<dbReference type="PANTHER" id="PTHR11247:SF8">
    <property type="entry name" value="PALMITOYL-PROTEIN THIOESTERASE 1"/>
    <property type="match status" value="1"/>
</dbReference>
<feature type="chain" id="PRO_5013380428" description="Palmitoyl-protein thioesterase 1" evidence="10">
    <location>
        <begin position="19"/>
        <end position="302"/>
    </location>
</feature>
<comment type="catalytic activity">
    <reaction evidence="9">
        <text>S-hexadecanoyl-L-cysteinyl-[protein] + H2O = L-cysteinyl-[protein] + hexadecanoate + H(+)</text>
        <dbReference type="Rhea" id="RHEA:19233"/>
        <dbReference type="Rhea" id="RHEA-COMP:10131"/>
        <dbReference type="Rhea" id="RHEA-COMP:11032"/>
        <dbReference type="ChEBI" id="CHEBI:7896"/>
        <dbReference type="ChEBI" id="CHEBI:15377"/>
        <dbReference type="ChEBI" id="CHEBI:15378"/>
        <dbReference type="ChEBI" id="CHEBI:29950"/>
        <dbReference type="ChEBI" id="CHEBI:74151"/>
        <dbReference type="EC" id="3.1.2.22"/>
    </reaction>
    <physiologicalReaction direction="left-to-right" evidence="9">
        <dbReference type="Rhea" id="RHEA:19234"/>
    </physiologicalReaction>
</comment>
<evidence type="ECO:0000256" key="7">
    <source>
        <dbReference type="ARBA" id="ARBA00023180"/>
    </source>
</evidence>
<dbReference type="InterPro" id="IPR002472">
    <property type="entry name" value="Palm_thioest"/>
</dbReference>
<evidence type="ECO:0000256" key="1">
    <source>
        <dbReference type="ARBA" id="ARBA00010758"/>
    </source>
</evidence>
<protein>
    <recommendedName>
        <fullName evidence="3">Palmitoyl-protein thioesterase 1</fullName>
        <ecNumber evidence="2">3.1.2.22</ecNumber>
    </recommendedName>
    <alternativeName>
        <fullName evidence="8">Palmitoyl-protein hydrolase 1</fullName>
    </alternativeName>
</protein>
<evidence type="ECO:0000256" key="9">
    <source>
        <dbReference type="ARBA" id="ARBA00047409"/>
    </source>
</evidence>
<gene>
    <name evidence="11" type="ORF">CLUMA_CG009716</name>
</gene>
<dbReference type="Proteomes" id="UP000183832">
    <property type="component" value="Unassembled WGS sequence"/>
</dbReference>
<keyword evidence="6" id="KW-1015">Disulfide bond</keyword>
<accession>A0A1J1I7Q9</accession>
<sequence>MEKLKFLIIFITLYCVVSEDNNENTPVVFWHGMGDSCCFPFSLGKLKKLIESELNHTVYVKSLEIGGSLVRDYESSYFIHPQKQIQDACDQIKRDPILSNRTFNAIGFSQGSQFLRALIQKCPAVKVKNLITVGGQHQGVYGLPNCPSLTEKSCEYLRQILNFAAYAGWVQNFLVQATYWHDPMNEDAYKAKSTFLAEINNEKTVNNDYINRLQTLEKFVMIKFANDTIVQPVETSWFGFYKPGSSSELQTLEESEIFLKDRLGLKKMKEDGKIVFLSTEGNHMQINLKWFTENVINNYLRD</sequence>
<keyword evidence="7" id="KW-0325">Glycoprotein</keyword>
<dbReference type="GO" id="GO:0008474">
    <property type="term" value="F:palmitoyl-(protein) hydrolase activity"/>
    <property type="evidence" value="ECO:0007669"/>
    <property type="project" value="UniProtKB-EC"/>
</dbReference>
<evidence type="ECO:0000256" key="3">
    <source>
        <dbReference type="ARBA" id="ARBA00014212"/>
    </source>
</evidence>
<dbReference type="PANTHER" id="PTHR11247">
    <property type="entry name" value="PALMITOYL-PROTEIN THIOESTERASE/DOLICHYLDIPHOSPHATASE 1"/>
    <property type="match status" value="1"/>
</dbReference>
<evidence type="ECO:0000256" key="10">
    <source>
        <dbReference type="SAM" id="SignalP"/>
    </source>
</evidence>
<dbReference type="InterPro" id="IPR029058">
    <property type="entry name" value="AB_hydrolase_fold"/>
</dbReference>
<proteinExistence type="inferred from homology"/>
<evidence type="ECO:0000256" key="6">
    <source>
        <dbReference type="ARBA" id="ARBA00023157"/>
    </source>
</evidence>
<dbReference type="AlphaFoldDB" id="A0A1J1I7Q9"/>
<dbReference type="EC" id="3.1.2.22" evidence="2"/>
<evidence type="ECO:0000313" key="12">
    <source>
        <dbReference type="Proteomes" id="UP000183832"/>
    </source>
</evidence>
<feature type="signal peptide" evidence="10">
    <location>
        <begin position="1"/>
        <end position="18"/>
    </location>
</feature>
<evidence type="ECO:0000313" key="11">
    <source>
        <dbReference type="EMBL" id="CRK96296.1"/>
    </source>
</evidence>
<dbReference type="OrthoDB" id="10263094at2759"/>
<evidence type="ECO:0000256" key="8">
    <source>
        <dbReference type="ARBA" id="ARBA00031934"/>
    </source>
</evidence>
<comment type="similarity">
    <text evidence="1">Belongs to the palmitoyl-protein thioesterase family.</text>
</comment>
<name>A0A1J1I7Q9_9DIPT</name>
<evidence type="ECO:0000256" key="5">
    <source>
        <dbReference type="ARBA" id="ARBA00022801"/>
    </source>
</evidence>
<dbReference type="FunFam" id="3.40.50.1820:FF:000107">
    <property type="entry name" value="Palmitoyl-protein thioesterase 1"/>
    <property type="match status" value="1"/>
</dbReference>
<dbReference type="Pfam" id="PF02089">
    <property type="entry name" value="Palm_thioest"/>
    <property type="match status" value="1"/>
</dbReference>
<evidence type="ECO:0000256" key="2">
    <source>
        <dbReference type="ARBA" id="ARBA00012423"/>
    </source>
</evidence>
<dbReference type="Gene3D" id="3.40.50.1820">
    <property type="entry name" value="alpha/beta hydrolase"/>
    <property type="match status" value="1"/>
</dbReference>
<dbReference type="STRING" id="568069.A0A1J1I7Q9"/>
<dbReference type="EMBL" id="CVRI01000043">
    <property type="protein sequence ID" value="CRK96296.1"/>
    <property type="molecule type" value="Genomic_DNA"/>
</dbReference>
<dbReference type="SUPFAM" id="SSF53474">
    <property type="entry name" value="alpha/beta-Hydrolases"/>
    <property type="match status" value="1"/>
</dbReference>
<keyword evidence="5" id="KW-0378">Hydrolase</keyword>
<dbReference type="GO" id="GO:0005764">
    <property type="term" value="C:lysosome"/>
    <property type="evidence" value="ECO:0007669"/>
    <property type="project" value="TreeGrafter"/>
</dbReference>